<evidence type="ECO:0000313" key="1">
    <source>
        <dbReference type="EMBL" id="UYQ95262.1"/>
    </source>
</evidence>
<reference evidence="1" key="1">
    <citation type="submission" date="2022-10" db="EMBL/GenBank/DDBJ databases">
        <title>Chitinophaga sp. nov., isolated from soil.</title>
        <authorList>
            <person name="Jeon C.O."/>
        </authorList>
    </citation>
    <scope>NUCLEOTIDE SEQUENCE</scope>
    <source>
        <strain evidence="1">R8</strain>
    </source>
</reference>
<dbReference type="EMBL" id="CP107006">
    <property type="protein sequence ID" value="UYQ95262.1"/>
    <property type="molecule type" value="Genomic_DNA"/>
</dbReference>
<sequence length="475" mass="53699">MPHAGSNRAEIERIIDWYDQLDEGDERAAAGYLLARIPGEYGLQMRLADSAGKLTALPSAISIDSLEQLRHAPGSRLVIDTVWDASTITGSFLQSHIRLALNAWKHYPWARGYTFQQFTEYLLPYRVGIGPLMNGQQLFRDKYGAFIKDIPRAHDDTAQSLYRYFHTEANEHELTPLQYDVVTPFSDHVSETYIQQRELFPDLGELLIVEAYKLRAAGVAASFEYCTYMPRRNGMEGIVVLMDTAGKFINPYQWAYGNNLAKMYRHAPYADDSVKNPFREIQLLGVPEHDVPLALNLPRALDVTASRLSTVGFKIALDSAGAASQRVLYLGVYCNGDWKIVDWSPVKQDTVAFRNIGSDGLFHLLSYSRGKTTPVGAPFKVENGAPHYYIGGKTEDMVIKTGDAGEPLQAGMNYVFSYWDHHTPGWITYPFRHTGGERHTIPHIPSETIYKVERVGAVTPVRIYTYANWIGQWYW</sequence>
<keyword evidence="2" id="KW-1185">Reference proteome</keyword>
<name>A0ABY6J6N9_9BACT</name>
<organism evidence="1 2">
    <name type="scientific">Chitinophaga horti</name>
    <dbReference type="NCBI Taxonomy" id="2920382"/>
    <lineage>
        <taxon>Bacteria</taxon>
        <taxon>Pseudomonadati</taxon>
        <taxon>Bacteroidota</taxon>
        <taxon>Chitinophagia</taxon>
        <taxon>Chitinophagales</taxon>
        <taxon>Chitinophagaceae</taxon>
        <taxon>Chitinophaga</taxon>
    </lineage>
</organism>
<evidence type="ECO:0000313" key="2">
    <source>
        <dbReference type="Proteomes" id="UP001162741"/>
    </source>
</evidence>
<dbReference type="RefSeq" id="WP_264283030.1">
    <property type="nucleotide sequence ID" value="NZ_CP107006.1"/>
</dbReference>
<protein>
    <submittedName>
        <fullName evidence="1">Uncharacterized protein</fullName>
    </submittedName>
</protein>
<dbReference type="Proteomes" id="UP001162741">
    <property type="component" value="Chromosome"/>
</dbReference>
<dbReference type="PANTHER" id="PTHR35532">
    <property type="entry name" value="SIMILAR TO POLYHYDROXYALKANOATE DEPOLYMERASE"/>
    <property type="match status" value="1"/>
</dbReference>
<gene>
    <name evidence="1" type="ORF">MKQ68_09150</name>
</gene>
<dbReference type="PANTHER" id="PTHR35532:SF5">
    <property type="entry name" value="CARBOHYDRATE-BINDING DOMAIN-CONTAINING PROTEIN"/>
    <property type="match status" value="1"/>
</dbReference>
<proteinExistence type="predicted"/>
<accession>A0ABY6J6N9</accession>